<evidence type="ECO:0000256" key="2">
    <source>
        <dbReference type="ARBA" id="ARBA00009677"/>
    </source>
</evidence>
<comment type="subcellular location">
    <subcellularLocation>
        <location evidence="1 4">Bacterial flagellum basal body</location>
    </subcellularLocation>
</comment>
<comment type="subunit">
    <text evidence="4">The basal body constitutes a major portion of the flagellar organelle and consists of five rings (E,L,P,S, and M) mounted on a central rod. The rod consists of about 26 subunits of FlgG in the distal portion, and FlgB, FlgC and FlgF are thought to build up the proximal portion of the rod with about 6 subunits each.</text>
</comment>
<proteinExistence type="inferred from homology"/>
<dbReference type="Pfam" id="PF00460">
    <property type="entry name" value="Flg_bb_rod"/>
    <property type="match status" value="1"/>
</dbReference>
<evidence type="ECO:0000256" key="4">
    <source>
        <dbReference type="RuleBase" id="RU362116"/>
    </source>
</evidence>
<feature type="domain" description="Flagellar hook protein FlgE/F/G-like D1" evidence="7">
    <location>
        <begin position="85"/>
        <end position="151"/>
    </location>
</feature>
<keyword evidence="3 4" id="KW-0975">Bacterial flagellum</keyword>
<organism evidence="8 9">
    <name type="scientific">Candidatus Viadribacter manganicus</name>
    <dbReference type="NCBI Taxonomy" id="1759059"/>
    <lineage>
        <taxon>Bacteria</taxon>
        <taxon>Pseudomonadati</taxon>
        <taxon>Pseudomonadota</taxon>
        <taxon>Alphaproteobacteria</taxon>
        <taxon>Hyphomonadales</taxon>
        <taxon>Hyphomonadaceae</taxon>
        <taxon>Candidatus Viadribacter</taxon>
    </lineage>
</organism>
<dbReference type="InParanoid" id="A0A1B1AL98"/>
<dbReference type="GO" id="GO:0030694">
    <property type="term" value="C:bacterial-type flagellum basal body, rod"/>
    <property type="evidence" value="ECO:0007669"/>
    <property type="project" value="UniProtKB-UniRule"/>
</dbReference>
<dbReference type="InterPro" id="IPR020013">
    <property type="entry name" value="Flagellar_FlgE/F/G"/>
</dbReference>
<dbReference type="NCBIfam" id="TIGR02490">
    <property type="entry name" value="flgF"/>
    <property type="match status" value="1"/>
</dbReference>
<dbReference type="InterPro" id="IPR037925">
    <property type="entry name" value="FlgE/F/G-like"/>
</dbReference>
<dbReference type="Pfam" id="PF22692">
    <property type="entry name" value="LlgE_F_G_D1"/>
    <property type="match status" value="1"/>
</dbReference>
<dbReference type="Pfam" id="PF06429">
    <property type="entry name" value="Flg_bbr_C"/>
    <property type="match status" value="1"/>
</dbReference>
<dbReference type="InterPro" id="IPR010930">
    <property type="entry name" value="Flg_bb/hook_C_dom"/>
</dbReference>
<reference evidence="8 9" key="1">
    <citation type="submission" date="2015-11" db="EMBL/GenBank/DDBJ databases">
        <title>Whole-Genome Sequence of Candidatus Oderbacter manganicum from the National Park Lower Oder Valley, Germany.</title>
        <authorList>
            <person name="Braun B."/>
            <person name="Liere K."/>
            <person name="Szewzyk U."/>
        </authorList>
    </citation>
    <scope>NUCLEOTIDE SEQUENCE [LARGE SCALE GENOMIC DNA]</scope>
    <source>
        <strain evidence="8 9">OTSz_A_272</strain>
    </source>
</reference>
<sequence length="241" mass="25378">MDNALMLGMQTQRVMQRRMDVAANNLANVATSGFKADGLLLEEADQTTAHADEDPRDIRFVRDIGIVHYMEQGPIEMTGNALDVAIEGSGFFMVQGPSGPLYTRDGAFTLTGDGRLVTSDGRAVLNSGGAPIVLDPQGESPTIGRDGAITVAGVEAGRIGVANFAAPGALSKVGDNLWDAQGQAQGQFDGVVLQGAIEGSNVRPVVELTRLIEISRAYQSAAKIVSGADELRQRAIQQLGR</sequence>
<dbReference type="PANTHER" id="PTHR30435:SF19">
    <property type="entry name" value="FLAGELLAR BASAL-BODY ROD PROTEIN FLGG"/>
    <property type="match status" value="1"/>
</dbReference>
<dbReference type="InterPro" id="IPR012836">
    <property type="entry name" value="FlgF"/>
</dbReference>
<evidence type="ECO:0000313" key="9">
    <source>
        <dbReference type="Proteomes" id="UP000092498"/>
    </source>
</evidence>
<dbReference type="Proteomes" id="UP000092498">
    <property type="component" value="Chromosome"/>
</dbReference>
<evidence type="ECO:0000259" key="6">
    <source>
        <dbReference type="Pfam" id="PF06429"/>
    </source>
</evidence>
<feature type="domain" description="Flagellar basal body rod protein N-terminal" evidence="5">
    <location>
        <begin position="16"/>
        <end position="35"/>
    </location>
</feature>
<evidence type="ECO:0000259" key="7">
    <source>
        <dbReference type="Pfam" id="PF22692"/>
    </source>
</evidence>
<dbReference type="PANTHER" id="PTHR30435">
    <property type="entry name" value="FLAGELLAR PROTEIN"/>
    <property type="match status" value="1"/>
</dbReference>
<accession>A0A1B1AL98</accession>
<evidence type="ECO:0000259" key="5">
    <source>
        <dbReference type="Pfam" id="PF00460"/>
    </source>
</evidence>
<dbReference type="OrthoDB" id="9804559at2"/>
<dbReference type="GO" id="GO:0071978">
    <property type="term" value="P:bacterial-type flagellum-dependent swarming motility"/>
    <property type="evidence" value="ECO:0007669"/>
    <property type="project" value="TreeGrafter"/>
</dbReference>
<dbReference type="SUPFAM" id="SSF117143">
    <property type="entry name" value="Flagellar hook protein flgE"/>
    <property type="match status" value="1"/>
</dbReference>
<dbReference type="AlphaFoldDB" id="A0A1B1AL98"/>
<evidence type="ECO:0000313" key="8">
    <source>
        <dbReference type="EMBL" id="ANP47346.1"/>
    </source>
</evidence>
<feature type="domain" description="Flagellar basal-body/hook protein C-terminal" evidence="6">
    <location>
        <begin position="194"/>
        <end position="237"/>
    </location>
</feature>
<dbReference type="InterPro" id="IPR001444">
    <property type="entry name" value="Flag_bb_rod_N"/>
</dbReference>
<dbReference type="InterPro" id="IPR053967">
    <property type="entry name" value="LlgE_F_G-like_D1"/>
</dbReference>
<evidence type="ECO:0000256" key="3">
    <source>
        <dbReference type="ARBA" id="ARBA00023143"/>
    </source>
</evidence>
<keyword evidence="9" id="KW-1185">Reference proteome</keyword>
<name>A0A1B1AL98_9PROT</name>
<dbReference type="RefSeq" id="WP_066773309.1">
    <property type="nucleotide sequence ID" value="NZ_CP013244.1"/>
</dbReference>
<comment type="similarity">
    <text evidence="2 4">Belongs to the flagella basal body rod proteins family.</text>
</comment>
<dbReference type="KEGG" id="cbot:ATE48_16205"/>
<evidence type="ECO:0000256" key="1">
    <source>
        <dbReference type="ARBA" id="ARBA00004117"/>
    </source>
</evidence>
<dbReference type="NCBIfam" id="TIGR03506">
    <property type="entry name" value="FlgEFG_subfam"/>
    <property type="match status" value="1"/>
</dbReference>
<dbReference type="EMBL" id="CP013244">
    <property type="protein sequence ID" value="ANP47346.1"/>
    <property type="molecule type" value="Genomic_DNA"/>
</dbReference>
<dbReference type="STRING" id="1759059.ATE48_16205"/>
<gene>
    <name evidence="8" type="ORF">ATE48_16205</name>
</gene>
<protein>
    <recommendedName>
        <fullName evidence="4">Flagellar basal-body rod protein FlgF</fullName>
    </recommendedName>
</protein>